<feature type="transmembrane region" description="Helical" evidence="9">
    <location>
        <begin position="128"/>
        <end position="148"/>
    </location>
</feature>
<feature type="transmembrane region" description="Helical" evidence="9">
    <location>
        <begin position="345"/>
        <end position="368"/>
    </location>
</feature>
<dbReference type="InterPro" id="IPR050297">
    <property type="entry name" value="LipidA_mod_glycosyltrf_83"/>
</dbReference>
<feature type="transmembrane region" description="Helical" evidence="9">
    <location>
        <begin position="374"/>
        <end position="393"/>
    </location>
</feature>
<feature type="transmembrane region" description="Helical" evidence="9">
    <location>
        <begin position="44"/>
        <end position="66"/>
    </location>
</feature>
<comment type="caution">
    <text evidence="10">The sequence shown here is derived from an EMBL/GenBank/DDBJ whole genome shotgun (WGS) entry which is preliminary data.</text>
</comment>
<dbReference type="Proteomes" id="UP000247892">
    <property type="component" value="Unassembled WGS sequence"/>
</dbReference>
<feature type="transmembrane region" description="Helical" evidence="9">
    <location>
        <begin position="182"/>
        <end position="198"/>
    </location>
</feature>
<evidence type="ECO:0000256" key="1">
    <source>
        <dbReference type="ARBA" id="ARBA00004651"/>
    </source>
</evidence>
<sequence length="721" mass="78409">MTTTADTDRQSETAGDETESAPESPRTAEPGRRFRTLLARRDRLAWLIGGLSLVLGGVFVVVDMAYNQGNLVAPLDDVYIHLQYGKQLGEGHPFQYNTGDPISTGASSLLYAFVLGAAYVVGFKGALFLTFAVLFGVLCMAITAGLVYHLGRALVSRAVGVWAGVLVAVSGPLLWGAASGMEVGLTSLLVTGSVLAFVKERPSIRFRWTPLIAAAMALVRPEGMIFAIMLCGAMLWTLWGARRERKVPLPALWTLLPLAATAAQYLFYRLATGTFTANGVQSKSHLNDRPVFYLGQFIDRTVANIRGAVDYFNGMNGQDFAFPGMLVVFLVGLAYLLVTRRRWRPLLLAVGLGFGAVVVSVSTLSTALIHELRYFHPFLPLYILFTVCGVYALTRVAFAERARRIGMHVLLVVVLLFSLVALPTWGVRLGREAATIRDTDVSLGAWIDGNLPQDAIVAVKDVGAVAYFGNRKVIDTIGLATNGLAEASNNGTGSLYEALRKLPPGERPDYFAIYEPQPGAPMRPLVDAGILGPEPLQTLPVRAPADLTGFRIVPFEDLKVYEAHWQLAGSGEACPVPGDVRDYLNAGDLESEEAHDYEARMEQPSLQPNSLLRRQDDVIDSGRVIVGGEAFTAHNLQPGKPLKITGRILAPGEERSVRVLVDGREVGVWQLGPKRDRWTNESFTVPGDAITASTVSVELAPVRPMLSPYPEYTSFGYWFIQ</sequence>
<evidence type="ECO:0000256" key="6">
    <source>
        <dbReference type="ARBA" id="ARBA00022989"/>
    </source>
</evidence>
<keyword evidence="3" id="KW-0328">Glycosyltransferase</keyword>
<keyword evidence="2" id="KW-1003">Cell membrane</keyword>
<dbReference type="EMBL" id="MASU01000002">
    <property type="protein sequence ID" value="PXY37603.1"/>
    <property type="molecule type" value="Genomic_DNA"/>
</dbReference>
<evidence type="ECO:0000256" key="7">
    <source>
        <dbReference type="ARBA" id="ARBA00023136"/>
    </source>
</evidence>
<keyword evidence="5 9" id="KW-0812">Transmembrane</keyword>
<evidence type="ECO:0000256" key="3">
    <source>
        <dbReference type="ARBA" id="ARBA00022676"/>
    </source>
</evidence>
<dbReference type="OrthoDB" id="3563487at2"/>
<evidence type="ECO:0000256" key="4">
    <source>
        <dbReference type="ARBA" id="ARBA00022679"/>
    </source>
</evidence>
<evidence type="ECO:0000256" key="8">
    <source>
        <dbReference type="SAM" id="MobiDB-lite"/>
    </source>
</evidence>
<feature type="transmembrane region" description="Helical" evidence="9">
    <location>
        <begin position="218"/>
        <end position="239"/>
    </location>
</feature>
<feature type="transmembrane region" description="Helical" evidence="9">
    <location>
        <begin position="251"/>
        <end position="268"/>
    </location>
</feature>
<feature type="transmembrane region" description="Helical" evidence="9">
    <location>
        <begin position="405"/>
        <end position="427"/>
    </location>
</feature>
<dbReference type="PANTHER" id="PTHR33908:SF11">
    <property type="entry name" value="MEMBRANE PROTEIN"/>
    <property type="match status" value="1"/>
</dbReference>
<evidence type="ECO:0000256" key="2">
    <source>
        <dbReference type="ARBA" id="ARBA00022475"/>
    </source>
</evidence>
<feature type="transmembrane region" description="Helical" evidence="9">
    <location>
        <begin position="102"/>
        <end position="121"/>
    </location>
</feature>
<comment type="subcellular location">
    <subcellularLocation>
        <location evidence="1">Cell membrane</location>
        <topology evidence="1">Multi-pass membrane protein</topology>
    </subcellularLocation>
</comment>
<feature type="compositionally biased region" description="Basic and acidic residues" evidence="8">
    <location>
        <begin position="1"/>
        <end position="11"/>
    </location>
</feature>
<keyword evidence="7 9" id="KW-0472">Membrane</keyword>
<dbReference type="GO" id="GO:0009103">
    <property type="term" value="P:lipopolysaccharide biosynthetic process"/>
    <property type="evidence" value="ECO:0007669"/>
    <property type="project" value="UniProtKB-ARBA"/>
</dbReference>
<dbReference type="GO" id="GO:0005886">
    <property type="term" value="C:plasma membrane"/>
    <property type="evidence" value="ECO:0007669"/>
    <property type="project" value="UniProtKB-SubCell"/>
</dbReference>
<evidence type="ECO:0000256" key="5">
    <source>
        <dbReference type="ARBA" id="ARBA00022692"/>
    </source>
</evidence>
<reference evidence="10 11" key="1">
    <citation type="submission" date="2016-07" db="EMBL/GenBank/DDBJ databases">
        <title>Draft genome sequence of Prauserella sp. YIM 121212, isolated from alkaline soil.</title>
        <authorList>
            <person name="Ruckert C."/>
            <person name="Albersmeier A."/>
            <person name="Jiang C.-L."/>
            <person name="Jiang Y."/>
            <person name="Kalinowski J."/>
            <person name="Schneider O."/>
            <person name="Winkler A."/>
            <person name="Zotchev S.B."/>
        </authorList>
    </citation>
    <scope>NUCLEOTIDE SEQUENCE [LARGE SCALE GENOMIC DNA]</scope>
    <source>
        <strain evidence="10 11">YIM 121212</strain>
    </source>
</reference>
<gene>
    <name evidence="10" type="ORF">BA062_02885</name>
</gene>
<feature type="region of interest" description="Disordered" evidence="8">
    <location>
        <begin position="1"/>
        <end position="32"/>
    </location>
</feature>
<feature type="transmembrane region" description="Helical" evidence="9">
    <location>
        <begin position="154"/>
        <end position="175"/>
    </location>
</feature>
<protein>
    <recommendedName>
        <fullName evidence="12">Glycosyltransferase RgtA/B/C/D-like domain-containing protein</fullName>
    </recommendedName>
</protein>
<dbReference type="AlphaFoldDB" id="A0A318LS98"/>
<evidence type="ECO:0000256" key="9">
    <source>
        <dbReference type="SAM" id="Phobius"/>
    </source>
</evidence>
<keyword evidence="4" id="KW-0808">Transferase</keyword>
<dbReference type="PANTHER" id="PTHR33908">
    <property type="entry name" value="MANNOSYLTRANSFERASE YKCB-RELATED"/>
    <property type="match status" value="1"/>
</dbReference>
<evidence type="ECO:0008006" key="12">
    <source>
        <dbReference type="Google" id="ProtNLM"/>
    </source>
</evidence>
<accession>A0A318LS98</accession>
<dbReference type="RefSeq" id="WP_110334475.1">
    <property type="nucleotide sequence ID" value="NZ_MASU01000002.1"/>
</dbReference>
<organism evidence="10 11">
    <name type="scientific">Prauserella flavalba</name>
    <dbReference type="NCBI Taxonomy" id="1477506"/>
    <lineage>
        <taxon>Bacteria</taxon>
        <taxon>Bacillati</taxon>
        <taxon>Actinomycetota</taxon>
        <taxon>Actinomycetes</taxon>
        <taxon>Pseudonocardiales</taxon>
        <taxon>Pseudonocardiaceae</taxon>
        <taxon>Prauserella</taxon>
    </lineage>
</organism>
<evidence type="ECO:0000313" key="10">
    <source>
        <dbReference type="EMBL" id="PXY37603.1"/>
    </source>
</evidence>
<name>A0A318LS98_9PSEU</name>
<feature type="transmembrane region" description="Helical" evidence="9">
    <location>
        <begin position="320"/>
        <end position="338"/>
    </location>
</feature>
<keyword evidence="6 9" id="KW-1133">Transmembrane helix</keyword>
<dbReference type="GO" id="GO:0016763">
    <property type="term" value="F:pentosyltransferase activity"/>
    <property type="evidence" value="ECO:0007669"/>
    <property type="project" value="TreeGrafter"/>
</dbReference>
<keyword evidence="11" id="KW-1185">Reference proteome</keyword>
<evidence type="ECO:0000313" key="11">
    <source>
        <dbReference type="Proteomes" id="UP000247892"/>
    </source>
</evidence>
<proteinExistence type="predicted"/>